<sequence>MSSPVNDHDALSITSTVRPLLPSLELRPNPVEQQLRQHTRALIFMMSIWYTKDGGLDSQTTGTQCEAILTHRTDKKTHRKAGPQSIEVGSETAHSSPIRLGDTEGLRVCAEYYEDSEESASAAPNALHNFPFCEILDELRNLHIELCAMHVYVQALEGILRKLDISIPRPPAADEGLEAVYKDWDPPLLEGMRARWKLQ</sequence>
<gene>
    <name evidence="2" type="ORF">HETIRDRAFT_119479</name>
</gene>
<dbReference type="GeneID" id="20666652"/>
<proteinExistence type="predicted"/>
<dbReference type="AlphaFoldDB" id="W4KDG4"/>
<evidence type="ECO:0000313" key="3">
    <source>
        <dbReference type="Proteomes" id="UP000030671"/>
    </source>
</evidence>
<evidence type="ECO:0000313" key="2">
    <source>
        <dbReference type="EMBL" id="ETW83355.1"/>
    </source>
</evidence>
<keyword evidence="3" id="KW-1185">Reference proteome</keyword>
<dbReference type="HOGENOM" id="CLU_1372364_0_0_1"/>
<dbReference type="Proteomes" id="UP000030671">
    <property type="component" value="Unassembled WGS sequence"/>
</dbReference>
<organism evidence="2 3">
    <name type="scientific">Heterobasidion irregulare (strain TC 32-1)</name>
    <dbReference type="NCBI Taxonomy" id="747525"/>
    <lineage>
        <taxon>Eukaryota</taxon>
        <taxon>Fungi</taxon>
        <taxon>Dikarya</taxon>
        <taxon>Basidiomycota</taxon>
        <taxon>Agaricomycotina</taxon>
        <taxon>Agaricomycetes</taxon>
        <taxon>Russulales</taxon>
        <taxon>Bondarzewiaceae</taxon>
        <taxon>Heterobasidion</taxon>
        <taxon>Heterobasidion annosum species complex</taxon>
    </lineage>
</organism>
<dbReference type="KEGG" id="hir:HETIRDRAFT_119479"/>
<dbReference type="InParanoid" id="W4KDG4"/>
<dbReference type="EMBL" id="KI925457">
    <property type="protein sequence ID" value="ETW83355.1"/>
    <property type="molecule type" value="Genomic_DNA"/>
</dbReference>
<name>W4KDG4_HETIT</name>
<evidence type="ECO:0000256" key="1">
    <source>
        <dbReference type="SAM" id="MobiDB-lite"/>
    </source>
</evidence>
<protein>
    <submittedName>
        <fullName evidence="2">Uncharacterized protein</fullName>
    </submittedName>
</protein>
<dbReference type="RefSeq" id="XP_009545617.1">
    <property type="nucleotide sequence ID" value="XM_009547322.1"/>
</dbReference>
<feature type="region of interest" description="Disordered" evidence="1">
    <location>
        <begin position="73"/>
        <end position="97"/>
    </location>
</feature>
<accession>W4KDG4</accession>
<reference evidence="2 3" key="1">
    <citation type="journal article" date="2012" name="New Phytol.">
        <title>Insight into trade-off between wood decay and parasitism from the genome of a fungal forest pathogen.</title>
        <authorList>
            <person name="Olson A."/>
            <person name="Aerts A."/>
            <person name="Asiegbu F."/>
            <person name="Belbahri L."/>
            <person name="Bouzid O."/>
            <person name="Broberg A."/>
            <person name="Canback B."/>
            <person name="Coutinho P.M."/>
            <person name="Cullen D."/>
            <person name="Dalman K."/>
            <person name="Deflorio G."/>
            <person name="van Diepen L.T."/>
            <person name="Dunand C."/>
            <person name="Duplessis S."/>
            <person name="Durling M."/>
            <person name="Gonthier P."/>
            <person name="Grimwood J."/>
            <person name="Fossdal C.G."/>
            <person name="Hansson D."/>
            <person name="Henrissat B."/>
            <person name="Hietala A."/>
            <person name="Himmelstrand K."/>
            <person name="Hoffmeister D."/>
            <person name="Hogberg N."/>
            <person name="James T.Y."/>
            <person name="Karlsson M."/>
            <person name="Kohler A."/>
            <person name="Kues U."/>
            <person name="Lee Y.H."/>
            <person name="Lin Y.C."/>
            <person name="Lind M."/>
            <person name="Lindquist E."/>
            <person name="Lombard V."/>
            <person name="Lucas S."/>
            <person name="Lunden K."/>
            <person name="Morin E."/>
            <person name="Murat C."/>
            <person name="Park J."/>
            <person name="Raffaello T."/>
            <person name="Rouze P."/>
            <person name="Salamov A."/>
            <person name="Schmutz J."/>
            <person name="Solheim H."/>
            <person name="Stahlberg J."/>
            <person name="Velez H."/>
            <person name="de Vries R.P."/>
            <person name="Wiebenga A."/>
            <person name="Woodward S."/>
            <person name="Yakovlev I."/>
            <person name="Garbelotto M."/>
            <person name="Martin F."/>
            <person name="Grigoriev I.V."/>
            <person name="Stenlid J."/>
        </authorList>
    </citation>
    <scope>NUCLEOTIDE SEQUENCE [LARGE SCALE GENOMIC DNA]</scope>
    <source>
        <strain evidence="2 3">TC 32-1</strain>
    </source>
</reference>